<evidence type="ECO:0000259" key="3">
    <source>
        <dbReference type="Pfam" id="PF01979"/>
    </source>
</evidence>
<keyword evidence="1" id="KW-0378">Hydrolase</keyword>
<feature type="domain" description="Amidohydrolase-related" evidence="3">
    <location>
        <begin position="55"/>
        <end position="230"/>
    </location>
</feature>
<dbReference type="InterPro" id="IPR050287">
    <property type="entry name" value="MTA/SAH_deaminase"/>
</dbReference>
<keyword evidence="5" id="KW-1185">Reference proteome</keyword>
<dbReference type="Proteomes" id="UP001595701">
    <property type="component" value="Unassembled WGS sequence"/>
</dbReference>
<dbReference type="EMBL" id="JBHRWR010000009">
    <property type="protein sequence ID" value="MFC3574542.1"/>
    <property type="molecule type" value="Genomic_DNA"/>
</dbReference>
<protein>
    <submittedName>
        <fullName evidence="4">Amidohydrolase family protein</fullName>
    </submittedName>
</protein>
<dbReference type="SUPFAM" id="SSF51338">
    <property type="entry name" value="Composite domain of metallo-dependent hydrolases"/>
    <property type="match status" value="1"/>
</dbReference>
<dbReference type="InterPro" id="IPR006680">
    <property type="entry name" value="Amidohydro-rel"/>
</dbReference>
<evidence type="ECO:0000313" key="4">
    <source>
        <dbReference type="EMBL" id="MFC3574542.1"/>
    </source>
</evidence>
<dbReference type="InterPro" id="IPR011059">
    <property type="entry name" value="Metal-dep_hydrolase_composite"/>
</dbReference>
<sequence>MPTNSSPCRWPSTSTPTPTTPVSALKHTRDLDLPFSTHAGLFGFVGDDNIRFLEENKALAPSTTLVHAASLSDDSYRRIADSGAHLSLSAESELNAGQGYPPTAKARQYGIPVSLSQDTVVWWSSDIFSAMRATLNAGRGLAHLRAHEAEKSLTSNALRAQDVLEYATIGGARTLGLDRPIGSIAPGKRADLVLLRTGTPTMTPVNNPAGHIVFQAERADVDTVLVNGRVLKHRGTLIGVDARRRARHLVEQSLEYLRSKIPAKDWQQAMNPVGPGRPLPAISVPTAATPGLPSGLQFAGRLFVCGGGIE</sequence>
<dbReference type="RefSeq" id="WP_386275993.1">
    <property type="nucleotide sequence ID" value="NZ_JBHRWR010000009.1"/>
</dbReference>
<evidence type="ECO:0000256" key="2">
    <source>
        <dbReference type="SAM" id="MobiDB-lite"/>
    </source>
</evidence>
<reference evidence="5" key="1">
    <citation type="journal article" date="2019" name="Int. J. Syst. Evol. Microbiol.">
        <title>The Global Catalogue of Microorganisms (GCM) 10K type strain sequencing project: providing services to taxonomists for standard genome sequencing and annotation.</title>
        <authorList>
            <consortium name="The Broad Institute Genomics Platform"/>
            <consortium name="The Broad Institute Genome Sequencing Center for Infectious Disease"/>
            <person name="Wu L."/>
            <person name="Ma J."/>
        </authorList>
    </citation>
    <scope>NUCLEOTIDE SEQUENCE [LARGE SCALE GENOMIC DNA]</scope>
    <source>
        <strain evidence="5">CGMCC 4.7035</strain>
    </source>
</reference>
<dbReference type="InterPro" id="IPR032466">
    <property type="entry name" value="Metal_Hydrolase"/>
</dbReference>
<gene>
    <name evidence="4" type="ORF">ACFOZ0_14925</name>
</gene>
<accession>A0ABV7SFU6</accession>
<comment type="caution">
    <text evidence="4">The sequence shown here is derived from an EMBL/GenBank/DDBJ whole genome shotgun (WGS) entry which is preliminary data.</text>
</comment>
<dbReference type="PANTHER" id="PTHR43794:SF11">
    <property type="entry name" value="AMIDOHYDROLASE-RELATED DOMAIN-CONTAINING PROTEIN"/>
    <property type="match status" value="1"/>
</dbReference>
<dbReference type="Pfam" id="PF01979">
    <property type="entry name" value="Amidohydro_1"/>
    <property type="match status" value="1"/>
</dbReference>
<organism evidence="4 5">
    <name type="scientific">Streptomyces yaanensis</name>
    <dbReference type="NCBI Taxonomy" id="1142239"/>
    <lineage>
        <taxon>Bacteria</taxon>
        <taxon>Bacillati</taxon>
        <taxon>Actinomycetota</taxon>
        <taxon>Actinomycetes</taxon>
        <taxon>Kitasatosporales</taxon>
        <taxon>Streptomycetaceae</taxon>
        <taxon>Streptomyces</taxon>
    </lineage>
</organism>
<name>A0ABV7SFU6_9ACTN</name>
<dbReference type="PANTHER" id="PTHR43794">
    <property type="entry name" value="AMINOHYDROLASE SSNA-RELATED"/>
    <property type="match status" value="1"/>
</dbReference>
<dbReference type="SUPFAM" id="SSF51556">
    <property type="entry name" value="Metallo-dependent hydrolases"/>
    <property type="match status" value="1"/>
</dbReference>
<proteinExistence type="predicted"/>
<evidence type="ECO:0000313" key="5">
    <source>
        <dbReference type="Proteomes" id="UP001595701"/>
    </source>
</evidence>
<feature type="region of interest" description="Disordered" evidence="2">
    <location>
        <begin position="1"/>
        <end position="23"/>
    </location>
</feature>
<evidence type="ECO:0000256" key="1">
    <source>
        <dbReference type="ARBA" id="ARBA00022801"/>
    </source>
</evidence>
<dbReference type="Gene3D" id="3.20.20.140">
    <property type="entry name" value="Metal-dependent hydrolases"/>
    <property type="match status" value="1"/>
</dbReference>